<dbReference type="Gene3D" id="3.30.200.20">
    <property type="entry name" value="Phosphorylase Kinase, domain 1"/>
    <property type="match status" value="1"/>
</dbReference>
<dbReference type="PROSITE" id="PS50011">
    <property type="entry name" value="PROTEIN_KINASE_DOM"/>
    <property type="match status" value="1"/>
</dbReference>
<dbReference type="InterPro" id="IPR000719">
    <property type="entry name" value="Prot_kinase_dom"/>
</dbReference>
<dbReference type="PANTHER" id="PTHR43289:SF6">
    <property type="entry name" value="SERINE_THREONINE-PROTEIN KINASE NEKL-3"/>
    <property type="match status" value="1"/>
</dbReference>
<evidence type="ECO:0000256" key="3">
    <source>
        <dbReference type="ARBA" id="ARBA00022777"/>
    </source>
</evidence>
<evidence type="ECO:0000256" key="1">
    <source>
        <dbReference type="ARBA" id="ARBA00022679"/>
    </source>
</evidence>
<name>A0A084T028_9BACT</name>
<keyword evidence="6" id="KW-1133">Transmembrane helix</keyword>
<proteinExistence type="predicted"/>
<keyword evidence="6" id="KW-0812">Transmembrane</keyword>
<evidence type="ECO:0000259" key="7">
    <source>
        <dbReference type="PROSITE" id="PS50011"/>
    </source>
</evidence>
<feature type="domain" description="Protein kinase" evidence="7">
    <location>
        <begin position="6"/>
        <end position="278"/>
    </location>
</feature>
<keyword evidence="6" id="KW-0472">Membrane</keyword>
<dbReference type="Pfam" id="PF08308">
    <property type="entry name" value="PEGA"/>
    <property type="match status" value="1"/>
</dbReference>
<evidence type="ECO:0000313" key="8">
    <source>
        <dbReference type="EMBL" id="KFA94063.1"/>
    </source>
</evidence>
<dbReference type="InterPro" id="IPR011009">
    <property type="entry name" value="Kinase-like_dom_sf"/>
</dbReference>
<keyword evidence="2" id="KW-0547">Nucleotide-binding</keyword>
<evidence type="ECO:0000256" key="5">
    <source>
        <dbReference type="SAM" id="MobiDB-lite"/>
    </source>
</evidence>
<dbReference type="AlphaFoldDB" id="A0A084T028"/>
<reference evidence="8 9" key="1">
    <citation type="submission" date="2014-07" db="EMBL/GenBank/DDBJ databases">
        <title>Draft Genome Sequence of Gephyronic Acid Producer, Cystobacter violaceus Strain Cb vi76.</title>
        <authorList>
            <person name="Stevens D.C."/>
            <person name="Young J."/>
            <person name="Carmichael R."/>
            <person name="Tan J."/>
            <person name="Taylor R.E."/>
        </authorList>
    </citation>
    <scope>NUCLEOTIDE SEQUENCE [LARGE SCALE GENOMIC DNA]</scope>
    <source>
        <strain evidence="8 9">Cb vi76</strain>
    </source>
</reference>
<feature type="region of interest" description="Disordered" evidence="5">
    <location>
        <begin position="307"/>
        <end position="345"/>
    </location>
</feature>
<comment type="caution">
    <text evidence="8">The sequence shown here is derived from an EMBL/GenBank/DDBJ whole genome shotgun (WGS) entry which is preliminary data.</text>
</comment>
<evidence type="ECO:0000256" key="4">
    <source>
        <dbReference type="ARBA" id="ARBA00022840"/>
    </source>
</evidence>
<dbReference type="GO" id="GO:0004674">
    <property type="term" value="F:protein serine/threonine kinase activity"/>
    <property type="evidence" value="ECO:0007669"/>
    <property type="project" value="TreeGrafter"/>
</dbReference>
<evidence type="ECO:0000256" key="2">
    <source>
        <dbReference type="ARBA" id="ARBA00022741"/>
    </source>
</evidence>
<dbReference type="PANTHER" id="PTHR43289">
    <property type="entry name" value="MITOGEN-ACTIVATED PROTEIN KINASE KINASE KINASE 20-RELATED"/>
    <property type="match status" value="1"/>
</dbReference>
<dbReference type="EMBL" id="JPMI01000027">
    <property type="protein sequence ID" value="KFA94063.1"/>
    <property type="molecule type" value="Genomic_DNA"/>
</dbReference>
<dbReference type="GO" id="GO:0005524">
    <property type="term" value="F:ATP binding"/>
    <property type="evidence" value="ECO:0007669"/>
    <property type="project" value="UniProtKB-KW"/>
</dbReference>
<keyword evidence="3" id="KW-0418">Kinase</keyword>
<accession>A0A084T028</accession>
<organism evidence="8 9">
    <name type="scientific">Archangium violaceum Cb vi76</name>
    <dbReference type="NCBI Taxonomy" id="1406225"/>
    <lineage>
        <taxon>Bacteria</taxon>
        <taxon>Pseudomonadati</taxon>
        <taxon>Myxococcota</taxon>
        <taxon>Myxococcia</taxon>
        <taxon>Myxococcales</taxon>
        <taxon>Cystobacterineae</taxon>
        <taxon>Archangiaceae</taxon>
        <taxon>Archangium</taxon>
    </lineage>
</organism>
<dbReference type="CDD" id="cd14014">
    <property type="entry name" value="STKc_PknB_like"/>
    <property type="match status" value="1"/>
</dbReference>
<keyword evidence="1" id="KW-0808">Transferase</keyword>
<dbReference type="SUPFAM" id="SSF56112">
    <property type="entry name" value="Protein kinase-like (PK-like)"/>
    <property type="match status" value="1"/>
</dbReference>
<evidence type="ECO:0000256" key="6">
    <source>
        <dbReference type="SAM" id="Phobius"/>
    </source>
</evidence>
<gene>
    <name evidence="8" type="ORF">Q664_05340</name>
</gene>
<dbReference type="RefSeq" id="WP_043390469.1">
    <property type="nucleotide sequence ID" value="NZ_JPMI01000027.1"/>
</dbReference>
<evidence type="ECO:0000313" key="9">
    <source>
        <dbReference type="Proteomes" id="UP000028547"/>
    </source>
</evidence>
<protein>
    <recommendedName>
        <fullName evidence="7">Protein kinase domain-containing protein</fullName>
    </recommendedName>
</protein>
<sequence>MNESRYRLLRPLAMGGMAELFLGVARGAQGFEKSVAIKRVLPHLASEPTIAQMFLAEARLATHLQHQNIASVYDVGTSPEGLFMVMELVDGWDLGVLLRHAHRRGQRFPPHLVAFIGSQALAGLIHAYRRQHNGRPVLTAHRDVSPSNILVSREGEVKVTDFGIARLEGVSMGTQPGTFKGKLPYAAPETLRGEPANASSDLFGLGIVLYELLAGRHPFGDGAGDPMAFALAITQQEPAPLTDVPAPFAAVLARAMAKTPEARFPRPEDMAEALARYLAQAGEPATSQSLATFIASLTPPLTLVERAQASESPEASGSQPDVVEPTVRRPSLSTRAANPPSFELQQENAEVPGGPALSMSGRLVLPTAEAPAAPVSARASNGAPQGQEFRCARCNAPLASAHAPCDRCARALAPGLSSLAEEISSVPTTQPTSRRSVLDMREDELELEERAPKQETAYEEPKARMQWGRPLAILATLLLLGGAAVVGYPYLRPLLTRFFFSVAPKQTLPLLVFQSFPEGATVAVNGEVIGTTPLVVDNTYATGQKVPFQVTLKGYKPRKGTFKGGEPVTVDLKLER</sequence>
<keyword evidence="4" id="KW-0067">ATP-binding</keyword>
<feature type="compositionally biased region" description="Polar residues" evidence="5">
    <location>
        <begin position="309"/>
        <end position="319"/>
    </location>
</feature>
<feature type="transmembrane region" description="Helical" evidence="6">
    <location>
        <begin position="471"/>
        <end position="491"/>
    </location>
</feature>
<dbReference type="Pfam" id="PF00069">
    <property type="entry name" value="Pkinase"/>
    <property type="match status" value="1"/>
</dbReference>
<dbReference type="InterPro" id="IPR013229">
    <property type="entry name" value="PEGA"/>
</dbReference>
<dbReference type="Gene3D" id="1.10.510.10">
    <property type="entry name" value="Transferase(Phosphotransferase) domain 1"/>
    <property type="match status" value="1"/>
</dbReference>
<dbReference type="Proteomes" id="UP000028547">
    <property type="component" value="Unassembled WGS sequence"/>
</dbReference>